<evidence type="ECO:0000256" key="2">
    <source>
        <dbReference type="SAM" id="MobiDB-lite"/>
    </source>
</evidence>
<evidence type="ECO:0000313" key="3">
    <source>
        <dbReference type="EMBL" id="KAG7389365.1"/>
    </source>
</evidence>
<reference evidence="3" key="1">
    <citation type="submission" date="2021-02" db="EMBL/GenBank/DDBJ databases">
        <authorList>
            <person name="Palmer J.M."/>
        </authorList>
    </citation>
    <scope>NUCLEOTIDE SEQUENCE</scope>
    <source>
        <strain evidence="3">SCRP734</strain>
    </source>
</reference>
<feature type="compositionally biased region" description="Basic and acidic residues" evidence="2">
    <location>
        <begin position="573"/>
        <end position="589"/>
    </location>
</feature>
<protein>
    <submittedName>
        <fullName evidence="3">Uncharacterized protein</fullName>
    </submittedName>
</protein>
<feature type="compositionally biased region" description="Low complexity" evidence="2">
    <location>
        <begin position="418"/>
        <end position="429"/>
    </location>
</feature>
<feature type="region of interest" description="Disordered" evidence="2">
    <location>
        <begin position="369"/>
        <end position="487"/>
    </location>
</feature>
<dbReference type="EMBL" id="JAGDFM010000045">
    <property type="protein sequence ID" value="KAG7389365.1"/>
    <property type="molecule type" value="Genomic_DNA"/>
</dbReference>
<dbReference type="PANTHER" id="PTHR46759">
    <property type="entry name" value="LEUCINE-RICH REPEAT-CONTAINING PROTEIN 72"/>
    <property type="match status" value="1"/>
</dbReference>
<keyword evidence="1" id="KW-0175">Coiled coil</keyword>
<dbReference type="PANTHER" id="PTHR46759:SF1">
    <property type="entry name" value="LEUCINE-RICH REPEAT-CONTAINING PROTEIN 72"/>
    <property type="match status" value="1"/>
</dbReference>
<feature type="region of interest" description="Disordered" evidence="2">
    <location>
        <begin position="1493"/>
        <end position="1516"/>
    </location>
</feature>
<feature type="region of interest" description="Disordered" evidence="2">
    <location>
        <begin position="545"/>
        <end position="672"/>
    </location>
</feature>
<feature type="coiled-coil region" evidence="1">
    <location>
        <begin position="687"/>
        <end position="742"/>
    </location>
</feature>
<comment type="caution">
    <text evidence="3">The sequence shown here is derived from an EMBL/GenBank/DDBJ whole genome shotgun (WGS) entry which is preliminary data.</text>
</comment>
<feature type="region of interest" description="Disordered" evidence="2">
    <location>
        <begin position="1685"/>
        <end position="1712"/>
    </location>
</feature>
<feature type="region of interest" description="Disordered" evidence="2">
    <location>
        <begin position="25"/>
        <end position="48"/>
    </location>
</feature>
<dbReference type="Proteomes" id="UP000694044">
    <property type="component" value="Unassembled WGS sequence"/>
</dbReference>
<dbReference type="InterPro" id="IPR042655">
    <property type="entry name" value="LRC72"/>
</dbReference>
<dbReference type="Pfam" id="PF14580">
    <property type="entry name" value="LRR_9"/>
    <property type="match status" value="1"/>
</dbReference>
<feature type="compositionally biased region" description="Basic and acidic residues" evidence="2">
    <location>
        <begin position="377"/>
        <end position="390"/>
    </location>
</feature>
<gene>
    <name evidence="3" type="ORF">PHYPSEUDO_010493</name>
</gene>
<feature type="region of interest" description="Disordered" evidence="2">
    <location>
        <begin position="1315"/>
        <end position="1337"/>
    </location>
</feature>
<feature type="compositionally biased region" description="Low complexity" evidence="2">
    <location>
        <begin position="614"/>
        <end position="624"/>
    </location>
</feature>
<organism evidence="3 4">
    <name type="scientific">Phytophthora pseudosyringae</name>
    <dbReference type="NCBI Taxonomy" id="221518"/>
    <lineage>
        <taxon>Eukaryota</taxon>
        <taxon>Sar</taxon>
        <taxon>Stramenopiles</taxon>
        <taxon>Oomycota</taxon>
        <taxon>Peronosporomycetes</taxon>
        <taxon>Peronosporales</taxon>
        <taxon>Peronosporaceae</taxon>
        <taxon>Phytophthora</taxon>
    </lineage>
</organism>
<feature type="compositionally biased region" description="Basic and acidic residues" evidence="2">
    <location>
        <begin position="1685"/>
        <end position="1695"/>
    </location>
</feature>
<dbReference type="OrthoDB" id="676979at2759"/>
<evidence type="ECO:0000256" key="1">
    <source>
        <dbReference type="SAM" id="Coils"/>
    </source>
</evidence>
<accession>A0A8T1W7N1</accession>
<name>A0A8T1W7N1_9STRA</name>
<sequence length="1712" mass="197958">MADAPILASYSRHFALRQPAAARKRDDFNVKRTSSKRPSPWKLKHAAPSKASLQSHKTLVDAFKQHGMRLCDGTRLNAVGKGIHALGRVPPTVSASVSALYLSQNNLRSLDGIEQFAAVRLLSVGGNLLSCDKEVASLNELAQLRNLNLMGNPLCDQPNYRLRVVAMLAKLQVLDNSDVTKKEREAAPHVAAKDDALRTMVTQNHFDIQKLQRIAQLISLHKAFYGCVLAGVATGRFDRVPSPSEVACNVPLLLRLWKYEDALSELEQEALKVQMLTIITRTHAKLAENPKVKAKEYLLKLAEGCSQRAQRQDGPSNGMKQHVASWEEAYSNVIALQQKTIANLHAVCEKDRKEMVEYLKDLLSMNPSQRNQLVASRRMERNADELETKPPPRQSPHQARAWPESSLTAHETSDVRPGQHQLPPQQQDPDTWDRGTEVAYPSFLPPPPPVIMSQQRPQRERKTNQAEASRYSHDHGAPAQSTLDRKASLRSGDFANRSLGEAIHGFKLRDSAATPPHKPSRATVLPSKIPQVQRVYTMHRRDNVPLPPDLIEKQRPPFHKHCTGNARRQSSVDFRDNAHEMSRSHRDTEVATEFNDSQRRASSAFTREDLDMTSISAISHASSSPPRGRHTDENRYIPIGKSPPNPLAEVHATTQRESTRPSRPSYDEPQASPEQVITAVSANDGRLQELEQREEKYIRALMQSEQRELDLRNNLSSVQRKLASYQRTLAQQLHEREAIKEEVVQRTMAVATPKILKRFFIRWIQFYNWSQQIKHVQRKRCFIVQHDHFWAWRRKVWVQQELRACSKKPQLRMRRVHFAEWVNVTRVSVIAKRNEMLRETRFLSTVFQAWVSGVSMVKHDRKLLQAQRDRVVHNLQRACFREWKRTARYKRALVKVQDLRWQDSRRISNQVAFWSWKLFLYSVARPRQERAAQLGYRVQCRQKRLHFREWRKLLEVGKMNNFRLRRRIWRRWVEWCRRVQTEKRATHTEKIAVAKVFFNAWRTTASEQGTSRWSLNLAKRYVNRRRLRKLWAHWKYFSMAKRKYTQNSTKALKHYFMKLLRASWGLWKERTHTNLLRAKANKYGTLQRQFDAFRTGIRLVRAQKARARMLAHAQKRRQWTLLGRVTRVWREYKARMKRCKQHAQIVAFQQRQGVLCAVWRQWRTLYVANLNHQLKVLRSTYDSAVHEKHELEAHLQAAKDGALSLSDQIEILHERSKGDDQQVVSLEQKLRSRDERTASLENELKRARAAIEHERHAWEDALCEEEEKRESDSVKYRSLAQENQVQQVQMIELKRELEAEKAKVAAVEKVSEDLRAASKDTATSHHAEMSASSDKQKELEREIAELRGHLKEQEREREDTANRLQEYEKRIASTCEAMNEHEGAHERENERIRDECANVEAKWREEQVKNAELSRLLQEKNQLILNMTHRINHVESTAHNGRSDPHPGHEQCDALHGNQEDCGRRDLRMVAQTSCRGHPGANDLDQVCASTAQRRDRMAPRSRSLANKSSKQLVRRPGHVVPVRRVRSDELGSPIETAAEAEEIMIDKHTSKVHEDIRLLQERITKRLEQAPAYAQLPPRQFQRSRRAFTSAPDSPISSCSSLSNEDSDCTTEEHQFVADRVRRARLRRLQTQKQAVIMAVSPAISRVATRAEPTTFKTKGRENVALAANSTKKKIGRKAKVAGDRPLSKTVERKKPTRKQQTIVGHAGRVL</sequence>
<keyword evidence="4" id="KW-1185">Reference proteome</keyword>
<feature type="compositionally biased region" description="Basic and acidic residues" evidence="2">
    <location>
        <begin position="457"/>
        <end position="476"/>
    </location>
</feature>
<evidence type="ECO:0000313" key="4">
    <source>
        <dbReference type="Proteomes" id="UP000694044"/>
    </source>
</evidence>
<proteinExistence type="predicted"/>